<dbReference type="GO" id="GO:0046872">
    <property type="term" value="F:metal ion binding"/>
    <property type="evidence" value="ECO:0007669"/>
    <property type="project" value="UniProtKB-KW"/>
</dbReference>
<reference evidence="11" key="1">
    <citation type="journal article" date="2021" name="PeerJ">
        <title>Extensive microbial diversity within the chicken gut microbiome revealed by metagenomics and culture.</title>
        <authorList>
            <person name="Gilroy R."/>
            <person name="Ravi A."/>
            <person name="Getino M."/>
            <person name="Pursley I."/>
            <person name="Horton D.L."/>
            <person name="Alikhan N.F."/>
            <person name="Baker D."/>
            <person name="Gharbi K."/>
            <person name="Hall N."/>
            <person name="Watson M."/>
            <person name="Adriaenssens E.M."/>
            <person name="Foster-Nyarko E."/>
            <person name="Jarju S."/>
            <person name="Secka A."/>
            <person name="Antonio M."/>
            <person name="Oren A."/>
            <person name="Chaudhuri R.R."/>
            <person name="La Ragione R."/>
            <person name="Hildebrand F."/>
            <person name="Pallen M.J."/>
        </authorList>
    </citation>
    <scope>NUCLEOTIDE SEQUENCE</scope>
    <source>
        <strain evidence="11">Gambia15-2214</strain>
    </source>
</reference>
<evidence type="ECO:0000256" key="6">
    <source>
        <dbReference type="ARBA" id="ARBA00022833"/>
    </source>
</evidence>
<organism evidence="11 12">
    <name type="scientific">Candidatus Treponema excrementipullorum</name>
    <dbReference type="NCBI Taxonomy" id="2838768"/>
    <lineage>
        <taxon>Bacteria</taxon>
        <taxon>Pseudomonadati</taxon>
        <taxon>Spirochaetota</taxon>
        <taxon>Spirochaetia</taxon>
        <taxon>Spirochaetales</taxon>
        <taxon>Treponemataceae</taxon>
        <taxon>Treponema</taxon>
    </lineage>
</organism>
<dbReference type="InterPro" id="IPR007863">
    <property type="entry name" value="Peptidase_M16_C"/>
</dbReference>
<dbReference type="PROSITE" id="PS51257">
    <property type="entry name" value="PROKAR_LIPOPROTEIN"/>
    <property type="match status" value="1"/>
</dbReference>
<evidence type="ECO:0000256" key="5">
    <source>
        <dbReference type="ARBA" id="ARBA00022801"/>
    </source>
</evidence>
<feature type="domain" description="Peptidase M16 C-terminal" evidence="10">
    <location>
        <begin position="213"/>
        <end position="390"/>
    </location>
</feature>
<evidence type="ECO:0000256" key="4">
    <source>
        <dbReference type="ARBA" id="ARBA00022723"/>
    </source>
</evidence>
<evidence type="ECO:0000256" key="7">
    <source>
        <dbReference type="ARBA" id="ARBA00023049"/>
    </source>
</evidence>
<dbReference type="Pfam" id="PF05193">
    <property type="entry name" value="Peptidase_M16_C"/>
    <property type="match status" value="2"/>
</dbReference>
<dbReference type="Gene3D" id="3.30.830.10">
    <property type="entry name" value="Metalloenzyme, LuxS/M16 peptidase-like"/>
    <property type="match status" value="4"/>
</dbReference>
<comment type="cofactor">
    <cofactor evidence="1">
        <name>Zn(2+)</name>
        <dbReference type="ChEBI" id="CHEBI:29105"/>
    </cofactor>
</comment>
<comment type="similarity">
    <text evidence="2 8">Belongs to the peptidase M16 family.</text>
</comment>
<evidence type="ECO:0000256" key="1">
    <source>
        <dbReference type="ARBA" id="ARBA00001947"/>
    </source>
</evidence>
<evidence type="ECO:0000313" key="12">
    <source>
        <dbReference type="Proteomes" id="UP000823914"/>
    </source>
</evidence>
<dbReference type="PROSITE" id="PS00143">
    <property type="entry name" value="INSULINASE"/>
    <property type="match status" value="1"/>
</dbReference>
<feature type="domain" description="Peptidase M16 N-terminal" evidence="9">
    <location>
        <begin position="54"/>
        <end position="173"/>
    </location>
</feature>
<dbReference type="AlphaFoldDB" id="A0A9E2NZU4"/>
<sequence>MNKSHMERWFATVCLLFTAIFLVSCVSTNSGNSALTMDKSIVRGTLDNGLTYLIQENDEPENRVFMRLVVKAGSNMEEDDQQGVAHLVEHMAFNGSEHFAENQLVDYFESIGMQFGPEVNAYTSFDETVYMIEVPADDPEALSTGLTILRDWACGLTFDEKELDKERGVVVEEWRLGRGLTGRLTDVQIPFLLKDSRYAQRLPIGKMDVINTVPRQRVVDFYETWYRPELMTVVIVGDAESEYLTEEILKALSDIPASQEKQESPVFDVPLQTTPDVLVFADPEQPYPIFQIMDQKFATPVLTKSDLHAELVNIIVTQAFYLRLMEISQSADSPWVDAAALSQNLVKNVDLHTLAFIPKDFETGLDALLTELIRLQRFGVTESELATIKADLIAGAQQLWEGRNNRHSTTLADELVYSALDNVPVISPEDTYALYKEIIPSITKSEINAAAKNWFTDKGTLFIAAIPENVKDDYPSKNEILSLWQNFEPSQPVEPYAEKDLSTDLMGIPQERGTVIAQESLPGTDIQVYTLANGAQIIPYETDFKANEIVFKAISKGGLSLVSDKDYPSGTIALDYLNYSGLNGFSPTELQQKLSGKLVSVSPYINDYSEGLDGSTVQQDLETAMQLINLHFSAPYFTDDAWLNLMNLAQTKAQGHYSQPQNVFADKITEVLYSNDIRKSALTPDYVKQFDQATAQTIYTERFASPSDFIFVFVGDFETEELLDLAELYIGSLPASDIREEGVWQEPDFPRGVNNASVQKGLEDQSSVFMAFGGTQSQVGPEEAYTDNLMISALQQVLDIRLREVIREDKSGSYGIGVSAGMSYQPEQEFYTYIQFGCEPGRENELSEEVINQIEILQKEGIADSYIAKVSETYKRSMETALKTNSFWLSTIIQAAFYGIPVSYMTDTESLPKMLSSETIQETARKYLNTDNYVKVYLQPEAKK</sequence>
<accession>A0A9E2NZU4</accession>
<name>A0A9E2NZU4_9SPIR</name>
<evidence type="ECO:0000313" key="11">
    <source>
        <dbReference type="EMBL" id="MBU3850655.1"/>
    </source>
</evidence>
<evidence type="ECO:0000256" key="2">
    <source>
        <dbReference type="ARBA" id="ARBA00007261"/>
    </source>
</evidence>
<dbReference type="Pfam" id="PF00675">
    <property type="entry name" value="Peptidase_M16"/>
    <property type="match status" value="1"/>
</dbReference>
<dbReference type="GO" id="GO:0006508">
    <property type="term" value="P:proteolysis"/>
    <property type="evidence" value="ECO:0007669"/>
    <property type="project" value="UniProtKB-KW"/>
</dbReference>
<keyword evidence="5" id="KW-0378">Hydrolase</keyword>
<dbReference type="InterPro" id="IPR050626">
    <property type="entry name" value="Peptidase_M16"/>
</dbReference>
<dbReference type="InterPro" id="IPR001431">
    <property type="entry name" value="Pept_M16_Zn_BS"/>
</dbReference>
<dbReference type="SUPFAM" id="SSF63411">
    <property type="entry name" value="LuxS/MPP-like metallohydrolase"/>
    <property type="match status" value="4"/>
</dbReference>
<dbReference type="Proteomes" id="UP000823914">
    <property type="component" value="Unassembled WGS sequence"/>
</dbReference>
<dbReference type="PANTHER" id="PTHR43690:SF34">
    <property type="entry name" value="ZINC PROTEASE PQQL-LIKE"/>
    <property type="match status" value="1"/>
</dbReference>
<dbReference type="PANTHER" id="PTHR43690">
    <property type="entry name" value="NARDILYSIN"/>
    <property type="match status" value="1"/>
</dbReference>
<evidence type="ECO:0000256" key="3">
    <source>
        <dbReference type="ARBA" id="ARBA00022670"/>
    </source>
</evidence>
<proteinExistence type="inferred from homology"/>
<keyword evidence="6" id="KW-0862">Zinc</keyword>
<dbReference type="GO" id="GO:0004222">
    <property type="term" value="F:metalloendopeptidase activity"/>
    <property type="evidence" value="ECO:0007669"/>
    <property type="project" value="InterPro"/>
</dbReference>
<evidence type="ECO:0000259" key="10">
    <source>
        <dbReference type="Pfam" id="PF05193"/>
    </source>
</evidence>
<comment type="caution">
    <text evidence="11">The sequence shown here is derived from an EMBL/GenBank/DDBJ whole genome shotgun (WGS) entry which is preliminary data.</text>
</comment>
<protein>
    <submittedName>
        <fullName evidence="11">Insulinase family protein</fullName>
    </submittedName>
</protein>
<dbReference type="EMBL" id="JAHLFV010000205">
    <property type="protein sequence ID" value="MBU3850655.1"/>
    <property type="molecule type" value="Genomic_DNA"/>
</dbReference>
<evidence type="ECO:0000259" key="9">
    <source>
        <dbReference type="Pfam" id="PF00675"/>
    </source>
</evidence>
<dbReference type="InterPro" id="IPR011249">
    <property type="entry name" value="Metalloenz_LuxS/M16"/>
</dbReference>
<dbReference type="InterPro" id="IPR011765">
    <property type="entry name" value="Pept_M16_N"/>
</dbReference>
<evidence type="ECO:0000256" key="8">
    <source>
        <dbReference type="RuleBase" id="RU004447"/>
    </source>
</evidence>
<keyword evidence="7" id="KW-0482">Metalloprotease</keyword>
<keyword evidence="3" id="KW-0645">Protease</keyword>
<keyword evidence="4" id="KW-0479">Metal-binding</keyword>
<gene>
    <name evidence="11" type="ORF">IAA16_08820</name>
</gene>
<feature type="domain" description="Peptidase M16 C-terminal" evidence="10">
    <location>
        <begin position="701"/>
        <end position="869"/>
    </location>
</feature>
<reference evidence="11" key="2">
    <citation type="submission" date="2021-04" db="EMBL/GenBank/DDBJ databases">
        <authorList>
            <person name="Gilroy R."/>
        </authorList>
    </citation>
    <scope>NUCLEOTIDE SEQUENCE</scope>
    <source>
        <strain evidence="11">Gambia15-2214</strain>
    </source>
</reference>